<dbReference type="Proteomes" id="UP000517916">
    <property type="component" value="Unassembled WGS sequence"/>
</dbReference>
<protein>
    <submittedName>
        <fullName evidence="1">Uncharacterized protein</fullName>
    </submittedName>
</protein>
<proteinExistence type="predicted"/>
<organism evidence="1 2">
    <name type="scientific">Kutzneria viridogrisea</name>
    <dbReference type="NCBI Taxonomy" id="47990"/>
    <lineage>
        <taxon>Bacteria</taxon>
        <taxon>Bacillati</taxon>
        <taxon>Actinomycetota</taxon>
        <taxon>Actinomycetes</taxon>
        <taxon>Pseudonocardiales</taxon>
        <taxon>Pseudonocardiaceae</taxon>
        <taxon>Kutzneria</taxon>
    </lineage>
</organism>
<keyword evidence="2" id="KW-1185">Reference proteome</keyword>
<dbReference type="EMBL" id="JACJID010000003">
    <property type="protein sequence ID" value="MBA8927707.1"/>
    <property type="molecule type" value="Genomic_DNA"/>
</dbReference>
<reference evidence="1 2" key="1">
    <citation type="submission" date="2020-08" db="EMBL/GenBank/DDBJ databases">
        <title>Genomic Encyclopedia of Archaeal and Bacterial Type Strains, Phase II (KMG-II): from individual species to whole genera.</title>
        <authorList>
            <person name="Goeker M."/>
        </authorList>
    </citation>
    <scope>NUCLEOTIDE SEQUENCE [LARGE SCALE GENOMIC DNA]</scope>
    <source>
        <strain evidence="1 2">DSM 43850</strain>
    </source>
</reference>
<gene>
    <name evidence="1" type="ORF">BC739_004913</name>
</gene>
<sequence>MAVAVDNAVEEIEGAMRHLKDTMRGIPVSVPGFRAAHERARKAMGELTVALTDAQSKVTD</sequence>
<name>A0ABR6BLD5_9PSEU</name>
<accession>A0ABR6BLD5</accession>
<dbReference type="RefSeq" id="WP_182838451.1">
    <property type="nucleotide sequence ID" value="NZ_BAAABQ010000025.1"/>
</dbReference>
<evidence type="ECO:0000313" key="2">
    <source>
        <dbReference type="Proteomes" id="UP000517916"/>
    </source>
</evidence>
<evidence type="ECO:0000313" key="1">
    <source>
        <dbReference type="EMBL" id="MBA8927707.1"/>
    </source>
</evidence>
<comment type="caution">
    <text evidence="1">The sequence shown here is derived from an EMBL/GenBank/DDBJ whole genome shotgun (WGS) entry which is preliminary data.</text>
</comment>